<evidence type="ECO:0000256" key="1">
    <source>
        <dbReference type="ARBA" id="ARBA00006432"/>
    </source>
</evidence>
<dbReference type="Pfam" id="PF00501">
    <property type="entry name" value="AMP-binding"/>
    <property type="match status" value="1"/>
</dbReference>
<dbReference type="InterPro" id="IPR050237">
    <property type="entry name" value="ATP-dep_AMP-bd_enzyme"/>
</dbReference>
<evidence type="ECO:0000259" key="3">
    <source>
        <dbReference type="Pfam" id="PF00501"/>
    </source>
</evidence>
<dbReference type="InterPro" id="IPR020845">
    <property type="entry name" value="AMP-binding_CS"/>
</dbReference>
<dbReference type="RefSeq" id="WP_044190838.1">
    <property type="nucleotide sequence ID" value="NZ_JMCB01000007.1"/>
</dbReference>
<dbReference type="GO" id="GO:0016877">
    <property type="term" value="F:ligase activity, forming carbon-sulfur bonds"/>
    <property type="evidence" value="ECO:0007669"/>
    <property type="project" value="UniProtKB-ARBA"/>
</dbReference>
<dbReference type="PANTHER" id="PTHR43767:SF11">
    <property type="entry name" value="MEDIUM-CHAIN-FATTY-ACID--COA LIGASE"/>
    <property type="match status" value="1"/>
</dbReference>
<evidence type="ECO:0000259" key="4">
    <source>
        <dbReference type="Pfam" id="PF13193"/>
    </source>
</evidence>
<comment type="caution">
    <text evidence="5">The sequence shown here is derived from an EMBL/GenBank/DDBJ whole genome shotgun (WGS) entry which is preliminary data.</text>
</comment>
<reference evidence="5 6" key="1">
    <citation type="submission" date="2014-04" db="EMBL/GenBank/DDBJ databases">
        <title>Genome assembly of Hyalangium minutum DSM 14724.</title>
        <authorList>
            <person name="Sharma G."/>
            <person name="Subramanian S."/>
        </authorList>
    </citation>
    <scope>NUCLEOTIDE SEQUENCE [LARGE SCALE GENOMIC DNA]</scope>
    <source>
        <strain evidence="5 6">DSM 14724</strain>
    </source>
</reference>
<dbReference type="InterPro" id="IPR042099">
    <property type="entry name" value="ANL_N_sf"/>
</dbReference>
<dbReference type="Pfam" id="PF13193">
    <property type="entry name" value="AMP-binding_C"/>
    <property type="match status" value="1"/>
</dbReference>
<evidence type="ECO:0000313" key="6">
    <source>
        <dbReference type="Proteomes" id="UP000028725"/>
    </source>
</evidence>
<feature type="domain" description="AMP-dependent synthetase/ligase" evidence="3">
    <location>
        <begin position="22"/>
        <end position="392"/>
    </location>
</feature>
<keyword evidence="6" id="KW-1185">Reference proteome</keyword>
<dbReference type="PROSITE" id="PS00455">
    <property type="entry name" value="AMP_BINDING"/>
    <property type="match status" value="1"/>
</dbReference>
<name>A0A085WIS5_9BACT</name>
<dbReference type="OrthoDB" id="5483897at2"/>
<dbReference type="STRING" id="394096.DB31_8071"/>
<dbReference type="SUPFAM" id="SSF56801">
    <property type="entry name" value="Acetyl-CoA synthetase-like"/>
    <property type="match status" value="1"/>
</dbReference>
<keyword evidence="2 5" id="KW-0436">Ligase</keyword>
<gene>
    <name evidence="5" type="ORF">DB31_8071</name>
</gene>
<dbReference type="FunFam" id="3.30.300.30:FF:000008">
    <property type="entry name" value="2,3-dihydroxybenzoate-AMP ligase"/>
    <property type="match status" value="1"/>
</dbReference>
<proteinExistence type="inferred from homology"/>
<sequence>MSELPLTLALMLHRAMRLGGSKRVVTARRDGAERHTWAQVAERTLRLCRVLQRLGVRPGERVATFAWNHHQHLELLLGVPLLGATVHPINVRLHSDDVVHVSREAEDVVVFVDASLTPLLAELHPRLAHVRHWVVMGEEAEVAPAFEGALRYEELLAGEAPLPLEHLPEVDERAPASLCYTSGTTGRPKGVAYSHRSLVLHAMGALMVDSMAVSERDVVLPLAPFFHANGWGLPYSTAFAGAELVLPGPRLDAVSVARLIERERVTLAAAVPTVWDSFEPVLREGKYPLGSLKRILCGGAPLPLRTILRFAEHGIVFLHAWGMTELGPSGTMARAREEGPLEERLAPLALQGAAVPGVELRLVDREGRELPWDGVAVGELEARGVWVVEQYFQGAGSEERFRDGWLRTGDVATIDGSGALRIVDRTKDLVKSGGEWISSVELEHHLMDHPGVKEVAVIAVPHPHWGERPAAVVVCQPDASLSLEVLREHLRPRVVSWWLPDAVHFVAELPKTATGKVDKKALRQAYAPR</sequence>
<dbReference type="EMBL" id="JMCB01000007">
    <property type="protein sequence ID" value="KFE67588.1"/>
    <property type="molecule type" value="Genomic_DNA"/>
</dbReference>
<dbReference type="NCBIfam" id="NF004837">
    <property type="entry name" value="PRK06187.1"/>
    <property type="match status" value="1"/>
</dbReference>
<dbReference type="PANTHER" id="PTHR43767">
    <property type="entry name" value="LONG-CHAIN-FATTY-ACID--COA LIGASE"/>
    <property type="match status" value="1"/>
</dbReference>
<organism evidence="5 6">
    <name type="scientific">Hyalangium minutum</name>
    <dbReference type="NCBI Taxonomy" id="394096"/>
    <lineage>
        <taxon>Bacteria</taxon>
        <taxon>Pseudomonadati</taxon>
        <taxon>Myxococcota</taxon>
        <taxon>Myxococcia</taxon>
        <taxon>Myxococcales</taxon>
        <taxon>Cystobacterineae</taxon>
        <taxon>Archangiaceae</taxon>
        <taxon>Hyalangium</taxon>
    </lineage>
</organism>
<evidence type="ECO:0000313" key="5">
    <source>
        <dbReference type="EMBL" id="KFE67588.1"/>
    </source>
</evidence>
<protein>
    <submittedName>
        <fullName evidence="5">Long-chain-fatty-acid--CoA ligase</fullName>
    </submittedName>
</protein>
<dbReference type="AlphaFoldDB" id="A0A085WIS5"/>
<dbReference type="InterPro" id="IPR025110">
    <property type="entry name" value="AMP-bd_C"/>
</dbReference>
<dbReference type="Proteomes" id="UP000028725">
    <property type="component" value="Unassembled WGS sequence"/>
</dbReference>
<dbReference type="Gene3D" id="3.30.300.30">
    <property type="match status" value="1"/>
</dbReference>
<dbReference type="Gene3D" id="3.40.50.12780">
    <property type="entry name" value="N-terminal domain of ligase-like"/>
    <property type="match status" value="1"/>
</dbReference>
<feature type="domain" description="AMP-binding enzyme C-terminal" evidence="4">
    <location>
        <begin position="441"/>
        <end position="516"/>
    </location>
</feature>
<accession>A0A085WIS5</accession>
<dbReference type="InterPro" id="IPR000873">
    <property type="entry name" value="AMP-dep_synth/lig_dom"/>
</dbReference>
<comment type="similarity">
    <text evidence="1">Belongs to the ATP-dependent AMP-binding enzyme family.</text>
</comment>
<evidence type="ECO:0000256" key="2">
    <source>
        <dbReference type="ARBA" id="ARBA00022598"/>
    </source>
</evidence>
<dbReference type="InterPro" id="IPR045851">
    <property type="entry name" value="AMP-bd_C_sf"/>
</dbReference>
<dbReference type="CDD" id="cd12119">
    <property type="entry name" value="ttLC_FACS_AlkK_like"/>
    <property type="match status" value="1"/>
</dbReference>